<accession>A0ABR5KDA5</accession>
<dbReference type="EMBL" id="LJCS01000014">
    <property type="protein sequence ID" value="KOY62595.1"/>
    <property type="molecule type" value="Genomic_DNA"/>
</dbReference>
<keyword evidence="2" id="KW-0328">Glycosyltransferase</keyword>
<sequence length="268" mass="31332">MKFSVLMSLYYKEKANYLNECFYSLLKQTRKPQEIILVLDGPIDSELSNIIEKWRNILPLTIVPLENNIGLGKALNIGLEHCHNELIARMDTDDICMPNRFEKQIDYMLKNPDISVLGSNVTEYNENMSVITNEKSLALYHNDILKFIKKRNPFNHMSVIFKKSVIIKSGSYQHHLFMEDYNLWIRIISNGYKVANIPDRLLKIRGGNSMIERRRGIPYIKSEFQLAKLKIEKNIDNFSSSYFTFLLRSSIRILPASLLSKVYKLMRK</sequence>
<keyword evidence="3" id="KW-0808">Transferase</keyword>
<dbReference type="PANTHER" id="PTHR43685">
    <property type="entry name" value="GLYCOSYLTRANSFERASE"/>
    <property type="match status" value="1"/>
</dbReference>
<evidence type="ECO:0000259" key="4">
    <source>
        <dbReference type="Pfam" id="PF00535"/>
    </source>
</evidence>
<protein>
    <submittedName>
        <fullName evidence="5">Amylovoran biosynthesis protein AmsE</fullName>
    </submittedName>
</protein>
<dbReference type="InterPro" id="IPR001173">
    <property type="entry name" value="Glyco_trans_2-like"/>
</dbReference>
<dbReference type="PANTHER" id="PTHR43685:SF5">
    <property type="entry name" value="GLYCOSYLTRANSFERASE EPSE-RELATED"/>
    <property type="match status" value="1"/>
</dbReference>
<dbReference type="Pfam" id="PF00535">
    <property type="entry name" value="Glycos_transf_2"/>
    <property type="match status" value="1"/>
</dbReference>
<evidence type="ECO:0000313" key="6">
    <source>
        <dbReference type="Proteomes" id="UP000037727"/>
    </source>
</evidence>
<dbReference type="Proteomes" id="UP000037727">
    <property type="component" value="Unassembled WGS sequence"/>
</dbReference>
<dbReference type="SUPFAM" id="SSF53448">
    <property type="entry name" value="Nucleotide-diphospho-sugar transferases"/>
    <property type="match status" value="1"/>
</dbReference>
<dbReference type="InterPro" id="IPR029044">
    <property type="entry name" value="Nucleotide-diphossugar_trans"/>
</dbReference>
<feature type="domain" description="Glycosyltransferase 2-like" evidence="4">
    <location>
        <begin position="11"/>
        <end position="159"/>
    </location>
</feature>
<dbReference type="Gene3D" id="3.90.550.10">
    <property type="entry name" value="Spore Coat Polysaccharide Biosynthesis Protein SpsA, Chain A"/>
    <property type="match status" value="1"/>
</dbReference>
<dbReference type="RefSeq" id="WP_054477547.1">
    <property type="nucleotide sequence ID" value="NZ_CAWMRL010000014.1"/>
</dbReference>
<keyword evidence="6" id="KW-1185">Reference proteome</keyword>
<reference evidence="5 6" key="1">
    <citation type="submission" date="2015-09" db="EMBL/GenBank/DDBJ databases">
        <title>Draft genome sequence and assembly of Photorhabdus sp. VMG, a bacterial symbiont associated with Heterorhabditis zealandica.</title>
        <authorList>
            <person name="Naidoo S."/>
            <person name="Featherston J."/>
            <person name="Mothupi B."/>
            <person name="Gray V.M."/>
        </authorList>
    </citation>
    <scope>NUCLEOTIDE SEQUENCE [LARGE SCALE GENOMIC DNA]</scope>
    <source>
        <strain evidence="5 6">VMG</strain>
    </source>
</reference>
<evidence type="ECO:0000256" key="2">
    <source>
        <dbReference type="ARBA" id="ARBA00022676"/>
    </source>
</evidence>
<organism evidence="5 6">
    <name type="scientific">Photorhabdus heterorhabditis</name>
    <dbReference type="NCBI Taxonomy" id="880156"/>
    <lineage>
        <taxon>Bacteria</taxon>
        <taxon>Pseudomonadati</taxon>
        <taxon>Pseudomonadota</taxon>
        <taxon>Gammaproteobacteria</taxon>
        <taxon>Enterobacterales</taxon>
        <taxon>Morganellaceae</taxon>
        <taxon>Photorhabdus</taxon>
    </lineage>
</organism>
<evidence type="ECO:0000256" key="1">
    <source>
        <dbReference type="ARBA" id="ARBA00006739"/>
    </source>
</evidence>
<comment type="similarity">
    <text evidence="1">Belongs to the glycosyltransferase 2 family.</text>
</comment>
<proteinExistence type="inferred from homology"/>
<name>A0ABR5KDA5_9GAMM</name>
<comment type="caution">
    <text evidence="5">The sequence shown here is derived from an EMBL/GenBank/DDBJ whole genome shotgun (WGS) entry which is preliminary data.</text>
</comment>
<evidence type="ECO:0000313" key="5">
    <source>
        <dbReference type="EMBL" id="KOY62595.1"/>
    </source>
</evidence>
<dbReference type="InterPro" id="IPR050834">
    <property type="entry name" value="Glycosyltransf_2"/>
</dbReference>
<evidence type="ECO:0000256" key="3">
    <source>
        <dbReference type="ARBA" id="ARBA00022679"/>
    </source>
</evidence>
<gene>
    <name evidence="5" type="ORF">AM629_07275</name>
</gene>